<protein>
    <submittedName>
        <fullName evidence="3">Cell wall hydrolase</fullName>
    </submittedName>
</protein>
<dbReference type="GO" id="GO:0016787">
    <property type="term" value="F:hydrolase activity"/>
    <property type="evidence" value="ECO:0007669"/>
    <property type="project" value="UniProtKB-KW"/>
</dbReference>
<evidence type="ECO:0000259" key="2">
    <source>
        <dbReference type="Pfam" id="PF07486"/>
    </source>
</evidence>
<dbReference type="InterPro" id="IPR011105">
    <property type="entry name" value="Cell_wall_hydrolase_SleB"/>
</dbReference>
<name>A0A3Q8XQR5_9HYPH</name>
<dbReference type="Pfam" id="PF07486">
    <property type="entry name" value="Hydrolase_2"/>
    <property type="match status" value="1"/>
</dbReference>
<accession>A0A3Q8XQR5</accession>
<evidence type="ECO:0000313" key="4">
    <source>
        <dbReference type="Proteomes" id="UP000268192"/>
    </source>
</evidence>
<keyword evidence="3" id="KW-0378">Hydrolase</keyword>
<dbReference type="InterPro" id="IPR042047">
    <property type="entry name" value="SleB_dom1"/>
</dbReference>
<keyword evidence="4" id="KW-1185">Reference proteome</keyword>
<evidence type="ECO:0000256" key="1">
    <source>
        <dbReference type="SAM" id="MobiDB-lite"/>
    </source>
</evidence>
<dbReference type="EMBL" id="CP032509">
    <property type="protein sequence ID" value="AZN71521.1"/>
    <property type="molecule type" value="Genomic_DNA"/>
</dbReference>
<dbReference type="KEGG" id="abaw:D5400_09805"/>
<dbReference type="AlphaFoldDB" id="A0A3Q8XQR5"/>
<organism evidence="3 4">
    <name type="scientific">Georhizobium profundi</name>
    <dbReference type="NCBI Taxonomy" id="2341112"/>
    <lineage>
        <taxon>Bacteria</taxon>
        <taxon>Pseudomonadati</taxon>
        <taxon>Pseudomonadota</taxon>
        <taxon>Alphaproteobacteria</taxon>
        <taxon>Hyphomicrobiales</taxon>
        <taxon>Rhizobiaceae</taxon>
        <taxon>Georhizobium</taxon>
    </lineage>
</organism>
<gene>
    <name evidence="3" type="ORF">D5400_09805</name>
</gene>
<dbReference type="RefSeq" id="WP_126009830.1">
    <property type="nucleotide sequence ID" value="NZ_CP032509.1"/>
</dbReference>
<dbReference type="Gene3D" id="1.10.10.2520">
    <property type="entry name" value="Cell wall hydrolase SleB, domain 1"/>
    <property type="match status" value="1"/>
</dbReference>
<sequence length="323" mass="34797">MGQAGRGRGLKRSISARGLLATVLIAIVMVIAVPTATTKTPSRPTAPDALSLESLPNDPHDRAGGFNVILEEKQGRATAAAKEEYSAAEVELTRSLRLRLRPATGADQFTASLPILHRSKVDRLAGVPPALTGLVTNDGADILATAYAPTDAFHADASPFDALLMGDQSGRFIPPLATGDHDWLKLPLPATSFSSEEQKCLSTAIYFEARGESLQGQAAVAQVILNRVRNPAYPDGICGVVYQNATLYNRCQFSFACDGAPERIVDRRAYDVAREIAMAVTGGKIFLQDIGSSTHYFATYVRPDWADAMEEMTQIGSHIFYRT</sequence>
<dbReference type="Proteomes" id="UP000268192">
    <property type="component" value="Chromosome"/>
</dbReference>
<feature type="domain" description="Cell wall hydrolase SleB" evidence="2">
    <location>
        <begin position="211"/>
        <end position="321"/>
    </location>
</feature>
<evidence type="ECO:0000313" key="3">
    <source>
        <dbReference type="EMBL" id="AZN71521.1"/>
    </source>
</evidence>
<proteinExistence type="predicted"/>
<reference evidence="3 4" key="1">
    <citation type="submission" date="2018-09" db="EMBL/GenBank/DDBJ databases">
        <title>Marinorhizobium profundi gen. nov., sp. nov., isolated from a deep-sea sediment sample from the New Britain Trench and proposal of Marinorhizobiaceae fam. nov. in the order Rhizobiales of the class Alphaproteobacteria.</title>
        <authorList>
            <person name="Cao J."/>
        </authorList>
    </citation>
    <scope>NUCLEOTIDE SEQUENCE [LARGE SCALE GENOMIC DNA]</scope>
    <source>
        <strain evidence="3 4">WS11</strain>
    </source>
</reference>
<feature type="region of interest" description="Disordered" evidence="1">
    <location>
        <begin position="37"/>
        <end position="59"/>
    </location>
</feature>
<dbReference type="OrthoDB" id="9785345at2"/>